<evidence type="ECO:0000256" key="1">
    <source>
        <dbReference type="SAM" id="SignalP"/>
    </source>
</evidence>
<feature type="signal peptide" evidence="1">
    <location>
        <begin position="1"/>
        <end position="20"/>
    </location>
</feature>
<evidence type="ECO:0000313" key="2">
    <source>
        <dbReference type="EMBL" id="RTQ88824.1"/>
    </source>
</evidence>
<accession>A0A3S0JQD2</accession>
<dbReference type="RefSeq" id="WP_126929259.1">
    <property type="nucleotide sequence ID" value="NZ_RXLZ01000031.1"/>
</dbReference>
<proteinExistence type="predicted"/>
<name>A0A3S0JQD2_STEMA</name>
<evidence type="ECO:0000313" key="3">
    <source>
        <dbReference type="Proteomes" id="UP000271705"/>
    </source>
</evidence>
<gene>
    <name evidence="2" type="ORF">EKL94_11855</name>
</gene>
<feature type="chain" id="PRO_5018719700" evidence="1">
    <location>
        <begin position="21"/>
        <end position="148"/>
    </location>
</feature>
<organism evidence="2 3">
    <name type="scientific">Stenotrophomonas maltophilia</name>
    <name type="common">Pseudomonas maltophilia</name>
    <name type="synonym">Xanthomonas maltophilia</name>
    <dbReference type="NCBI Taxonomy" id="40324"/>
    <lineage>
        <taxon>Bacteria</taxon>
        <taxon>Pseudomonadati</taxon>
        <taxon>Pseudomonadota</taxon>
        <taxon>Gammaproteobacteria</taxon>
        <taxon>Lysobacterales</taxon>
        <taxon>Lysobacteraceae</taxon>
        <taxon>Stenotrophomonas</taxon>
        <taxon>Stenotrophomonas maltophilia group</taxon>
    </lineage>
</organism>
<sequence>MIRRVLVLGFIGLLADTAAASVQDHRCLTGGRNDGIHLLWRWLDDGSADVQYAGQRGRLQLQQVSQEATVLAEDRPYQFDSVWEERIDGRLNGRYQLSTQGALVLDLSYERARDGRRTTFHDDSEAWQEDGCHWPGVAPLTVASSGLD</sequence>
<protein>
    <submittedName>
        <fullName evidence="2">Uncharacterized protein</fullName>
    </submittedName>
</protein>
<dbReference type="Proteomes" id="UP000271705">
    <property type="component" value="Unassembled WGS sequence"/>
</dbReference>
<reference evidence="2 3" key="1">
    <citation type="submission" date="2018-12" db="EMBL/GenBank/DDBJ databases">
        <authorList>
            <person name="Kartti S."/>
            <person name="Manni A."/>
            <person name="Chemao El Fihri M.W."/>
            <person name="Laamarti M."/>
            <person name="Temsamani L."/>
            <person name="El Jamali J.E."/>
            <person name="Ouadghiri M."/>
            <person name="Ibrahimi A."/>
            <person name="Filati-Maltouf A."/>
        </authorList>
    </citation>
    <scope>NUCLEOTIDE SEQUENCE [LARGE SCALE GENOMIC DNA]</scope>
    <source>
        <strain evidence="2 3">MDMC339</strain>
    </source>
</reference>
<comment type="caution">
    <text evidence="2">The sequence shown here is derived from an EMBL/GenBank/DDBJ whole genome shotgun (WGS) entry which is preliminary data.</text>
</comment>
<keyword evidence="1" id="KW-0732">Signal</keyword>
<dbReference type="AlphaFoldDB" id="A0A3S0JQD2"/>
<dbReference type="EMBL" id="RXLZ01000031">
    <property type="protein sequence ID" value="RTQ88824.1"/>
    <property type="molecule type" value="Genomic_DNA"/>
</dbReference>